<evidence type="ECO:0000313" key="2">
    <source>
        <dbReference type="EMBL" id="RSH86012.1"/>
    </source>
</evidence>
<name>A0A427Y4K7_9TREE</name>
<reference evidence="2 3" key="1">
    <citation type="submission" date="2018-11" db="EMBL/GenBank/DDBJ databases">
        <title>Genome sequence of Apiotrichum porosum DSM 27194.</title>
        <authorList>
            <person name="Aliyu H."/>
            <person name="Gorte O."/>
            <person name="Ochsenreither K."/>
        </authorList>
    </citation>
    <scope>NUCLEOTIDE SEQUENCE [LARGE SCALE GENOMIC DNA]</scope>
    <source>
        <strain evidence="2 3">DSM 27194</strain>
    </source>
</reference>
<comment type="caution">
    <text evidence="2">The sequence shown here is derived from an EMBL/GenBank/DDBJ whole genome shotgun (WGS) entry which is preliminary data.</text>
</comment>
<evidence type="ECO:0000256" key="1">
    <source>
        <dbReference type="SAM" id="MobiDB-lite"/>
    </source>
</evidence>
<dbReference type="EMBL" id="RSCE01000002">
    <property type="protein sequence ID" value="RSH86012.1"/>
    <property type="molecule type" value="Genomic_DNA"/>
</dbReference>
<dbReference type="Proteomes" id="UP000279236">
    <property type="component" value="Unassembled WGS sequence"/>
</dbReference>
<sequence>MDASSTVTITTTGGTAPPPYSDDFPLPLTEIKERKTTPASPPCSLATSTTSTPFDGIAHDNKRLPLVIGDDSCANTRHVFPPRPMWLKIYRLACPYHLLFGSNTRLCTKCGQEVKVGCCG</sequence>
<evidence type="ECO:0000313" key="3">
    <source>
        <dbReference type="Proteomes" id="UP000279236"/>
    </source>
</evidence>
<dbReference type="GeneID" id="39588752"/>
<feature type="region of interest" description="Disordered" evidence="1">
    <location>
        <begin position="1"/>
        <end position="56"/>
    </location>
</feature>
<protein>
    <submittedName>
        <fullName evidence="2">Uncharacterized protein</fullName>
    </submittedName>
</protein>
<accession>A0A427Y4K7</accession>
<proteinExistence type="predicted"/>
<gene>
    <name evidence="2" type="ORF">EHS24_004209</name>
</gene>
<keyword evidence="3" id="KW-1185">Reference proteome</keyword>
<dbReference type="RefSeq" id="XP_028478797.1">
    <property type="nucleotide sequence ID" value="XM_028619825.1"/>
</dbReference>
<feature type="compositionally biased region" description="Low complexity" evidence="1">
    <location>
        <begin position="1"/>
        <end position="15"/>
    </location>
</feature>
<dbReference type="AlphaFoldDB" id="A0A427Y4K7"/>
<organism evidence="2 3">
    <name type="scientific">Apiotrichum porosum</name>
    <dbReference type="NCBI Taxonomy" id="105984"/>
    <lineage>
        <taxon>Eukaryota</taxon>
        <taxon>Fungi</taxon>
        <taxon>Dikarya</taxon>
        <taxon>Basidiomycota</taxon>
        <taxon>Agaricomycotina</taxon>
        <taxon>Tremellomycetes</taxon>
        <taxon>Trichosporonales</taxon>
        <taxon>Trichosporonaceae</taxon>
        <taxon>Apiotrichum</taxon>
    </lineage>
</organism>